<keyword evidence="2" id="KW-0597">Phosphoprotein</keyword>
<protein>
    <submittedName>
        <fullName evidence="5">JenA10</fullName>
    </submittedName>
</protein>
<proteinExistence type="predicted"/>
<evidence type="ECO:0000256" key="2">
    <source>
        <dbReference type="ARBA" id="ARBA00022553"/>
    </source>
</evidence>
<feature type="domain" description="Carrier" evidence="4">
    <location>
        <begin position="23"/>
        <end position="99"/>
    </location>
</feature>
<keyword evidence="1" id="KW-0596">Phosphopantetheine</keyword>
<dbReference type="SMART" id="SM00823">
    <property type="entry name" value="PKS_PP"/>
    <property type="match status" value="1"/>
</dbReference>
<dbReference type="GO" id="GO:0031177">
    <property type="term" value="F:phosphopantetheine binding"/>
    <property type="evidence" value="ECO:0007669"/>
    <property type="project" value="InterPro"/>
</dbReference>
<dbReference type="GO" id="GO:0017000">
    <property type="term" value="P:antibiotic biosynthetic process"/>
    <property type="evidence" value="ECO:0007669"/>
    <property type="project" value="UniProtKB-ARBA"/>
</dbReference>
<gene>
    <name evidence="5" type="primary">jenA10</name>
</gene>
<dbReference type="InterPro" id="IPR009081">
    <property type="entry name" value="PP-bd_ACP"/>
</dbReference>
<dbReference type="InterPro" id="IPR036736">
    <property type="entry name" value="ACP-like_sf"/>
</dbReference>
<accession>A0A5B8RLT8</accession>
<evidence type="ECO:0000256" key="3">
    <source>
        <dbReference type="SAM" id="MobiDB-lite"/>
    </source>
</evidence>
<feature type="region of interest" description="Disordered" evidence="3">
    <location>
        <begin position="1"/>
        <end position="20"/>
    </location>
</feature>
<organism evidence="5">
    <name type="scientific">Streptomyces hygroscopicus</name>
    <dbReference type="NCBI Taxonomy" id="1912"/>
    <lineage>
        <taxon>Bacteria</taxon>
        <taxon>Bacillati</taxon>
        <taxon>Actinomycetota</taxon>
        <taxon>Actinomycetes</taxon>
        <taxon>Kitasatosporales</taxon>
        <taxon>Streptomycetaceae</taxon>
        <taxon>Streptomyces</taxon>
        <taxon>Streptomyces violaceusniger group</taxon>
    </lineage>
</organism>
<name>A0A5B8RLT8_STRHY</name>
<dbReference type="Gene3D" id="1.10.1200.10">
    <property type="entry name" value="ACP-like"/>
    <property type="match status" value="1"/>
</dbReference>
<dbReference type="Pfam" id="PF00550">
    <property type="entry name" value="PP-binding"/>
    <property type="match status" value="1"/>
</dbReference>
<dbReference type="InterPro" id="IPR020806">
    <property type="entry name" value="PKS_PP-bd"/>
</dbReference>
<evidence type="ECO:0000259" key="4">
    <source>
        <dbReference type="PROSITE" id="PS50075"/>
    </source>
</evidence>
<dbReference type="EMBL" id="MN071207">
    <property type="protein sequence ID" value="QEA08901.1"/>
    <property type="molecule type" value="Genomic_DNA"/>
</dbReference>
<sequence length="104" mass="11356">MEPIEESTGDSRLAERLATATPEEREQLLRGLVLRHAAEILEAPELDEESNFVENGLTSLRALQLSKALMNDTGLEAPLVAIVEHPTPTLLGKFLSETYEADAA</sequence>
<dbReference type="AlphaFoldDB" id="A0A5B8RLT8"/>
<dbReference type="SUPFAM" id="SSF47336">
    <property type="entry name" value="ACP-like"/>
    <property type="match status" value="1"/>
</dbReference>
<reference evidence="5" key="1">
    <citation type="submission" date="2019-06" db="EMBL/GenBank/DDBJ databases">
        <authorList>
            <person name="Fu A."/>
            <person name="Liu R."/>
            <person name="Liu T."/>
        </authorList>
    </citation>
    <scope>NUCLEOTIDE SEQUENCE</scope>
    <source>
        <strain evidence="5">ATCC 21840</strain>
    </source>
</reference>
<evidence type="ECO:0000313" key="5">
    <source>
        <dbReference type="EMBL" id="QEA08901.1"/>
    </source>
</evidence>
<dbReference type="PROSITE" id="PS50075">
    <property type="entry name" value="CARRIER"/>
    <property type="match status" value="1"/>
</dbReference>
<evidence type="ECO:0000256" key="1">
    <source>
        <dbReference type="ARBA" id="ARBA00022450"/>
    </source>
</evidence>